<name>A0ABQ0JYE9_9BACT</name>
<evidence type="ECO:0000313" key="2">
    <source>
        <dbReference type="EMBL" id="GAN33784.1"/>
    </source>
</evidence>
<dbReference type="InterPro" id="IPR002559">
    <property type="entry name" value="Transposase_11"/>
</dbReference>
<proteinExistence type="predicted"/>
<accession>A0ABQ0JYE9</accession>
<reference evidence="3" key="1">
    <citation type="journal article" date="2015" name="Genome Announc.">
        <title>Draft Genome Sequence of an Anaerobic Ammonium-Oxidizing Bacterium, "Candidatus Brocadia sinica".</title>
        <authorList>
            <person name="Oshiki M."/>
            <person name="Shinyako-Hata K."/>
            <person name="Satoh H."/>
            <person name="Okabe S."/>
        </authorList>
    </citation>
    <scope>NUCLEOTIDE SEQUENCE [LARGE SCALE GENOMIC DNA]</scope>
    <source>
        <strain evidence="3">JPN1</strain>
    </source>
</reference>
<feature type="domain" description="Transposase IS4-like" evidence="1">
    <location>
        <begin position="179"/>
        <end position="481"/>
    </location>
</feature>
<evidence type="ECO:0000259" key="1">
    <source>
        <dbReference type="Pfam" id="PF01609"/>
    </source>
</evidence>
<evidence type="ECO:0000313" key="3">
    <source>
        <dbReference type="Proteomes" id="UP000032309"/>
    </source>
</evidence>
<dbReference type="NCBIfam" id="NF033559">
    <property type="entry name" value="transpos_IS1634"/>
    <property type="match status" value="1"/>
</dbReference>
<dbReference type="SUPFAM" id="SSF53098">
    <property type="entry name" value="Ribonuclease H-like"/>
    <property type="match status" value="1"/>
</dbReference>
<protein>
    <submittedName>
        <fullName evidence="2">Transposase IS4 family protein</fullName>
    </submittedName>
</protein>
<comment type="caution">
    <text evidence="2">The sequence shown here is derived from an EMBL/GenBank/DDBJ whole genome shotgun (WGS) entry which is preliminary data.</text>
</comment>
<gene>
    <name evidence="2" type="ORF">BROSI_A2318</name>
</gene>
<keyword evidence="3" id="KW-1185">Reference proteome</keyword>
<dbReference type="InterPro" id="IPR012337">
    <property type="entry name" value="RNaseH-like_sf"/>
</dbReference>
<sequence>MVQRQVLYLGELNDNQRAGWVRTIEAVAGEKPTARQVALFPDDREALPIPDCETVQVRLDKIELRCPRQWGASWLGLYLWDMLELDIFWRSRLPSSRKGTSWLNMLKALVCYRLIDPGSEFRFHREWYVRSAMGDLLGEDDSLAQKDKPYRCLDLLLEHRDELFGFLKGQWGKLFGAKYDVLLYDLTSTYFESDPPPTGSGSKKRFGYSRDKRSDCVQVVVALVLTPEGFPVAYEVYPGNTRDTATLEEFLDRIEKQYGKFRRTWLMDRGIPTEEVLEKMRERGIDYLVGTPKGHLTRVEKQLLEQTWMQARESVRVKILQQESEFYVYVESQDRVAKERSMRRRRLRRLWAGLRELRNRKVLTRDDLLMHIGALKKEAGRDFGLVRISIPNPQEPVNENTFHFSLDRERLRRTLRREGRYLLRSNMQAASPETVWESYLLLTRIEQAFKDLKGSLSIRPIWHQLERRIEAHIFVSFLAFCLHTTLRNLARGRAAGLTSEAILEKLSSIQMIDVHLPTTDGRHIVMSRYTQPEKDVVLLLAQLGLTLPEQPLPKIYASG</sequence>
<dbReference type="Pfam" id="PF01609">
    <property type="entry name" value="DDE_Tnp_1"/>
    <property type="match status" value="1"/>
</dbReference>
<dbReference type="PANTHER" id="PTHR34614">
    <property type="match status" value="1"/>
</dbReference>
<dbReference type="InterPro" id="IPR047654">
    <property type="entry name" value="IS1634_transpos"/>
</dbReference>
<dbReference type="Proteomes" id="UP000032309">
    <property type="component" value="Unassembled WGS sequence"/>
</dbReference>
<dbReference type="EMBL" id="BAFN01000001">
    <property type="protein sequence ID" value="GAN33784.1"/>
    <property type="molecule type" value="Genomic_DNA"/>
</dbReference>
<dbReference type="PANTHER" id="PTHR34614:SF2">
    <property type="entry name" value="TRANSPOSASE IS4-LIKE DOMAIN-CONTAINING PROTEIN"/>
    <property type="match status" value="1"/>
</dbReference>
<organism evidence="2 3">
    <name type="scientific">Candidatus Brocadia sinica JPN1</name>
    <dbReference type="NCBI Taxonomy" id="1197129"/>
    <lineage>
        <taxon>Bacteria</taxon>
        <taxon>Pseudomonadati</taxon>
        <taxon>Planctomycetota</taxon>
        <taxon>Candidatus Brocadiia</taxon>
        <taxon>Candidatus Brocadiales</taxon>
        <taxon>Candidatus Brocadiaceae</taxon>
        <taxon>Candidatus Brocadia</taxon>
    </lineage>
</organism>